<name>A0A9E9LXG3_9BURK</name>
<sequence length="64" mass="7160">MAPDTQQETPPMEEKMTATTNNKTTGKTGWKGKRGLLLQETGTPLLSETGKEKEIIERLLDEEK</sequence>
<evidence type="ECO:0000256" key="1">
    <source>
        <dbReference type="SAM" id="MobiDB-lite"/>
    </source>
</evidence>
<accession>A0A9E9LXG3</accession>
<feature type="region of interest" description="Disordered" evidence="1">
    <location>
        <begin position="1"/>
        <end position="33"/>
    </location>
</feature>
<dbReference type="Proteomes" id="UP001156215">
    <property type="component" value="Chromosome"/>
</dbReference>
<gene>
    <name evidence="2" type="ORF">NB640_02175</name>
</gene>
<reference evidence="2" key="1">
    <citation type="journal article" date="2022" name="Front. Microbiol.">
        <title>New perspectives on an old grouping: The genomic and phenotypic variability of Oxalobacter formigenes and the implications for calcium oxalate stone prevention.</title>
        <authorList>
            <person name="Chmiel J.A."/>
            <person name="Carr C."/>
            <person name="Stuivenberg G.A."/>
            <person name="Venema R."/>
            <person name="Chanyi R.M."/>
            <person name="Al K.F."/>
            <person name="Giguere D."/>
            <person name="Say H."/>
            <person name="Akouris P.P."/>
            <person name="Dominguez Romero S.A."/>
            <person name="Kwong A."/>
            <person name="Tai V."/>
            <person name="Koval S.F."/>
            <person name="Razvi H."/>
            <person name="Bjazevic J."/>
            <person name="Burton J.P."/>
        </authorList>
    </citation>
    <scope>NUCLEOTIDE SEQUENCE</scope>
    <source>
        <strain evidence="2">WoOx3</strain>
    </source>
</reference>
<feature type="compositionally biased region" description="Low complexity" evidence="1">
    <location>
        <begin position="17"/>
        <end position="28"/>
    </location>
</feature>
<evidence type="ECO:0000313" key="3">
    <source>
        <dbReference type="Proteomes" id="UP001156215"/>
    </source>
</evidence>
<dbReference type="AlphaFoldDB" id="A0A9E9LXG3"/>
<dbReference type="EMBL" id="CP098242">
    <property type="protein sequence ID" value="WAW10487.1"/>
    <property type="molecule type" value="Genomic_DNA"/>
</dbReference>
<organism evidence="2 3">
    <name type="scientific">Oxalobacter vibrioformis</name>
    <dbReference type="NCBI Taxonomy" id="933080"/>
    <lineage>
        <taxon>Bacteria</taxon>
        <taxon>Pseudomonadati</taxon>
        <taxon>Pseudomonadota</taxon>
        <taxon>Betaproteobacteria</taxon>
        <taxon>Burkholderiales</taxon>
        <taxon>Oxalobacteraceae</taxon>
        <taxon>Oxalobacter</taxon>
    </lineage>
</organism>
<dbReference type="KEGG" id="ovb:NB640_02175"/>
<dbReference type="RefSeq" id="WP_269309503.1">
    <property type="nucleotide sequence ID" value="NZ_CP098242.1"/>
</dbReference>
<evidence type="ECO:0000313" key="2">
    <source>
        <dbReference type="EMBL" id="WAW10487.1"/>
    </source>
</evidence>
<proteinExistence type="predicted"/>
<keyword evidence="3" id="KW-1185">Reference proteome</keyword>
<protein>
    <submittedName>
        <fullName evidence="2">Uncharacterized protein</fullName>
    </submittedName>
</protein>